<proteinExistence type="predicted"/>
<accession>A0A921UGX6</accession>
<organism evidence="2 3">
    <name type="scientific">Sorghum bicolor</name>
    <name type="common">Sorghum</name>
    <name type="synonym">Sorghum vulgare</name>
    <dbReference type="NCBI Taxonomy" id="4558"/>
    <lineage>
        <taxon>Eukaryota</taxon>
        <taxon>Viridiplantae</taxon>
        <taxon>Streptophyta</taxon>
        <taxon>Embryophyta</taxon>
        <taxon>Tracheophyta</taxon>
        <taxon>Spermatophyta</taxon>
        <taxon>Magnoliopsida</taxon>
        <taxon>Liliopsida</taxon>
        <taxon>Poales</taxon>
        <taxon>Poaceae</taxon>
        <taxon>PACMAD clade</taxon>
        <taxon>Panicoideae</taxon>
        <taxon>Andropogonodae</taxon>
        <taxon>Andropogoneae</taxon>
        <taxon>Sorghinae</taxon>
        <taxon>Sorghum</taxon>
    </lineage>
</organism>
<feature type="compositionally biased region" description="Low complexity" evidence="1">
    <location>
        <begin position="1"/>
        <end position="30"/>
    </location>
</feature>
<evidence type="ECO:0000313" key="2">
    <source>
        <dbReference type="EMBL" id="KAG0531129.1"/>
    </source>
</evidence>
<dbReference type="Proteomes" id="UP000807115">
    <property type="component" value="Chromosome 5"/>
</dbReference>
<dbReference type="EMBL" id="CM027684">
    <property type="protein sequence ID" value="KAG0531129.1"/>
    <property type="molecule type" value="Genomic_DNA"/>
</dbReference>
<name>A0A921UGX6_SORBI</name>
<sequence length="91" mass="9287">MATTASPCSPSSSSSVARSRSSSSPASASCLMPYSEQAHGNAAMSSITTGTYPEMESVSSCHPPDLPPSPPPHLAPASAIHNEAAVRHPQR</sequence>
<reference evidence="2" key="1">
    <citation type="journal article" date="2019" name="BMC Genomics">
        <title>A new reference genome for Sorghum bicolor reveals high levels of sequence similarity between sweet and grain genotypes: implications for the genetics of sugar metabolism.</title>
        <authorList>
            <person name="Cooper E.A."/>
            <person name="Brenton Z.W."/>
            <person name="Flinn B.S."/>
            <person name="Jenkins J."/>
            <person name="Shu S."/>
            <person name="Flowers D."/>
            <person name="Luo F."/>
            <person name="Wang Y."/>
            <person name="Xia P."/>
            <person name="Barry K."/>
            <person name="Daum C."/>
            <person name="Lipzen A."/>
            <person name="Yoshinaga Y."/>
            <person name="Schmutz J."/>
            <person name="Saski C."/>
            <person name="Vermerris W."/>
            <person name="Kresovich S."/>
        </authorList>
    </citation>
    <scope>NUCLEOTIDE SEQUENCE</scope>
</reference>
<protein>
    <submittedName>
        <fullName evidence="2">Uncharacterized protein</fullName>
    </submittedName>
</protein>
<feature type="compositionally biased region" description="Pro residues" evidence="1">
    <location>
        <begin position="64"/>
        <end position="74"/>
    </location>
</feature>
<reference evidence="2" key="2">
    <citation type="submission" date="2020-10" db="EMBL/GenBank/DDBJ databases">
        <authorList>
            <person name="Cooper E.A."/>
            <person name="Brenton Z.W."/>
            <person name="Flinn B.S."/>
            <person name="Jenkins J."/>
            <person name="Shu S."/>
            <person name="Flowers D."/>
            <person name="Luo F."/>
            <person name="Wang Y."/>
            <person name="Xia P."/>
            <person name="Barry K."/>
            <person name="Daum C."/>
            <person name="Lipzen A."/>
            <person name="Yoshinaga Y."/>
            <person name="Schmutz J."/>
            <person name="Saski C."/>
            <person name="Vermerris W."/>
            <person name="Kresovich S."/>
        </authorList>
    </citation>
    <scope>NUCLEOTIDE SEQUENCE</scope>
</reference>
<gene>
    <name evidence="2" type="ORF">BDA96_05G247600</name>
</gene>
<comment type="caution">
    <text evidence="2">The sequence shown here is derived from an EMBL/GenBank/DDBJ whole genome shotgun (WGS) entry which is preliminary data.</text>
</comment>
<feature type="region of interest" description="Disordered" evidence="1">
    <location>
        <begin position="1"/>
        <end position="91"/>
    </location>
</feature>
<dbReference type="AlphaFoldDB" id="A0A921UGX6"/>
<evidence type="ECO:0000256" key="1">
    <source>
        <dbReference type="SAM" id="MobiDB-lite"/>
    </source>
</evidence>
<evidence type="ECO:0000313" key="3">
    <source>
        <dbReference type="Proteomes" id="UP000807115"/>
    </source>
</evidence>